<keyword evidence="3" id="KW-1185">Reference proteome</keyword>
<accession>A0AAN6T5Y3</accession>
<proteinExistence type="predicted"/>
<name>A0AAN6T5Y3_9PEZI</name>
<sequence length="129" mass="14169">MTSRHPIPTGESGKPKPAEERGKLHGLLVWGTDCSGRRAEPGSGGAGKSPEALQIEAETQGRPGPQKQRKPKTEDTPKTAQRRHHQAIRSTIRGSQESWQGPRQWISTQYSIDPQDKQASAGRVNKRSN</sequence>
<organism evidence="2 3">
    <name type="scientific">Parathielavia hyrcaniae</name>
    <dbReference type="NCBI Taxonomy" id="113614"/>
    <lineage>
        <taxon>Eukaryota</taxon>
        <taxon>Fungi</taxon>
        <taxon>Dikarya</taxon>
        <taxon>Ascomycota</taxon>
        <taxon>Pezizomycotina</taxon>
        <taxon>Sordariomycetes</taxon>
        <taxon>Sordariomycetidae</taxon>
        <taxon>Sordariales</taxon>
        <taxon>Chaetomiaceae</taxon>
        <taxon>Parathielavia</taxon>
    </lineage>
</organism>
<feature type="region of interest" description="Disordered" evidence="1">
    <location>
        <begin position="1"/>
        <end position="129"/>
    </location>
</feature>
<dbReference type="AlphaFoldDB" id="A0AAN6T5Y3"/>
<evidence type="ECO:0000256" key="1">
    <source>
        <dbReference type="SAM" id="MobiDB-lite"/>
    </source>
</evidence>
<comment type="caution">
    <text evidence="2">The sequence shown here is derived from an EMBL/GenBank/DDBJ whole genome shotgun (WGS) entry which is preliminary data.</text>
</comment>
<dbReference type="Proteomes" id="UP001305647">
    <property type="component" value="Unassembled WGS sequence"/>
</dbReference>
<feature type="compositionally biased region" description="Basic and acidic residues" evidence="1">
    <location>
        <begin position="13"/>
        <end position="23"/>
    </location>
</feature>
<feature type="compositionally biased region" description="Polar residues" evidence="1">
    <location>
        <begin position="88"/>
        <end position="112"/>
    </location>
</feature>
<evidence type="ECO:0000313" key="3">
    <source>
        <dbReference type="Proteomes" id="UP001305647"/>
    </source>
</evidence>
<dbReference type="EMBL" id="MU863624">
    <property type="protein sequence ID" value="KAK4106405.1"/>
    <property type="molecule type" value="Genomic_DNA"/>
</dbReference>
<evidence type="ECO:0000313" key="2">
    <source>
        <dbReference type="EMBL" id="KAK4106405.1"/>
    </source>
</evidence>
<reference evidence="2" key="2">
    <citation type="submission" date="2023-05" db="EMBL/GenBank/DDBJ databases">
        <authorList>
            <consortium name="Lawrence Berkeley National Laboratory"/>
            <person name="Steindorff A."/>
            <person name="Hensen N."/>
            <person name="Bonometti L."/>
            <person name="Westerberg I."/>
            <person name="Brannstrom I.O."/>
            <person name="Guillou S."/>
            <person name="Cros-Aarteil S."/>
            <person name="Calhoun S."/>
            <person name="Haridas S."/>
            <person name="Kuo A."/>
            <person name="Mondo S."/>
            <person name="Pangilinan J."/>
            <person name="Riley R."/>
            <person name="Labutti K."/>
            <person name="Andreopoulos B."/>
            <person name="Lipzen A."/>
            <person name="Chen C."/>
            <person name="Yanf M."/>
            <person name="Daum C."/>
            <person name="Ng V."/>
            <person name="Clum A."/>
            <person name="Ohm R."/>
            <person name="Martin F."/>
            <person name="Silar P."/>
            <person name="Natvig D."/>
            <person name="Lalanne C."/>
            <person name="Gautier V."/>
            <person name="Ament-Velasquez S.L."/>
            <person name="Kruys A."/>
            <person name="Hutchinson M.I."/>
            <person name="Powell A.J."/>
            <person name="Barry K."/>
            <person name="Miller A.N."/>
            <person name="Grigoriev I.V."/>
            <person name="Debuchy R."/>
            <person name="Gladieux P."/>
            <person name="Thoren M.H."/>
            <person name="Johannesson H."/>
        </authorList>
    </citation>
    <scope>NUCLEOTIDE SEQUENCE</scope>
    <source>
        <strain evidence="2">CBS 757.83</strain>
    </source>
</reference>
<reference evidence="2" key="1">
    <citation type="journal article" date="2023" name="Mol. Phylogenet. Evol.">
        <title>Genome-scale phylogeny and comparative genomics of the fungal order Sordariales.</title>
        <authorList>
            <person name="Hensen N."/>
            <person name="Bonometti L."/>
            <person name="Westerberg I."/>
            <person name="Brannstrom I.O."/>
            <person name="Guillou S."/>
            <person name="Cros-Aarteil S."/>
            <person name="Calhoun S."/>
            <person name="Haridas S."/>
            <person name="Kuo A."/>
            <person name="Mondo S."/>
            <person name="Pangilinan J."/>
            <person name="Riley R."/>
            <person name="LaButti K."/>
            <person name="Andreopoulos B."/>
            <person name="Lipzen A."/>
            <person name="Chen C."/>
            <person name="Yan M."/>
            <person name="Daum C."/>
            <person name="Ng V."/>
            <person name="Clum A."/>
            <person name="Steindorff A."/>
            <person name="Ohm R.A."/>
            <person name="Martin F."/>
            <person name="Silar P."/>
            <person name="Natvig D.O."/>
            <person name="Lalanne C."/>
            <person name="Gautier V."/>
            <person name="Ament-Velasquez S.L."/>
            <person name="Kruys A."/>
            <person name="Hutchinson M.I."/>
            <person name="Powell A.J."/>
            <person name="Barry K."/>
            <person name="Miller A.N."/>
            <person name="Grigoriev I.V."/>
            <person name="Debuchy R."/>
            <person name="Gladieux P."/>
            <person name="Hiltunen Thoren M."/>
            <person name="Johannesson H."/>
        </authorList>
    </citation>
    <scope>NUCLEOTIDE SEQUENCE</scope>
    <source>
        <strain evidence="2">CBS 757.83</strain>
    </source>
</reference>
<gene>
    <name evidence="2" type="ORF">N658DRAFT_491022</name>
</gene>
<protein>
    <submittedName>
        <fullName evidence="2">Uncharacterized protein</fullName>
    </submittedName>
</protein>